<reference evidence="2 4" key="1">
    <citation type="journal article" date="2014" name="BMC Genomics">
        <title>Genome sequence of Anopheles sinensis provides insight into genetics basis of mosquito competence for malaria parasites.</title>
        <authorList>
            <person name="Zhou D."/>
            <person name="Zhang D."/>
            <person name="Ding G."/>
            <person name="Shi L."/>
            <person name="Hou Q."/>
            <person name="Ye Y."/>
            <person name="Xu Y."/>
            <person name="Zhou H."/>
            <person name="Xiong C."/>
            <person name="Li S."/>
            <person name="Yu J."/>
            <person name="Hong S."/>
            <person name="Yu X."/>
            <person name="Zou P."/>
            <person name="Chen C."/>
            <person name="Chang X."/>
            <person name="Wang W."/>
            <person name="Lv Y."/>
            <person name="Sun Y."/>
            <person name="Ma L."/>
            <person name="Shen B."/>
            <person name="Zhu C."/>
        </authorList>
    </citation>
    <scope>NUCLEOTIDE SEQUENCE [LARGE SCALE GENOMIC DNA]</scope>
</reference>
<reference evidence="3" key="2">
    <citation type="submission" date="2020-05" db="UniProtKB">
        <authorList>
            <consortium name="EnsemblMetazoa"/>
        </authorList>
    </citation>
    <scope>IDENTIFICATION</scope>
</reference>
<name>A0A084WGX4_ANOSI</name>
<proteinExistence type="predicted"/>
<dbReference type="VEuPathDB" id="VectorBase:ASIS006844"/>
<keyword evidence="4" id="KW-1185">Reference proteome</keyword>
<evidence type="ECO:0000313" key="4">
    <source>
        <dbReference type="Proteomes" id="UP000030765"/>
    </source>
</evidence>
<dbReference type="EMBL" id="KE525346">
    <property type="protein sequence ID" value="KFB49468.1"/>
    <property type="molecule type" value="Genomic_DNA"/>
</dbReference>
<dbReference type="AlphaFoldDB" id="A0A084WGX4"/>
<evidence type="ECO:0000313" key="3">
    <source>
        <dbReference type="EnsemblMetazoa" id="ASIC017622-PA"/>
    </source>
</evidence>
<feature type="compositionally biased region" description="Low complexity" evidence="1">
    <location>
        <begin position="94"/>
        <end position="109"/>
    </location>
</feature>
<dbReference type="VEuPathDB" id="VectorBase:ASIC017622"/>
<protein>
    <submittedName>
        <fullName evidence="2 3">Uncharacterized protein</fullName>
    </submittedName>
</protein>
<accession>A0A084WGX4</accession>
<evidence type="ECO:0000256" key="1">
    <source>
        <dbReference type="SAM" id="MobiDB-lite"/>
    </source>
</evidence>
<organism evidence="2">
    <name type="scientific">Anopheles sinensis</name>
    <name type="common">Mosquito</name>
    <dbReference type="NCBI Taxonomy" id="74873"/>
    <lineage>
        <taxon>Eukaryota</taxon>
        <taxon>Metazoa</taxon>
        <taxon>Ecdysozoa</taxon>
        <taxon>Arthropoda</taxon>
        <taxon>Hexapoda</taxon>
        <taxon>Insecta</taxon>
        <taxon>Pterygota</taxon>
        <taxon>Neoptera</taxon>
        <taxon>Endopterygota</taxon>
        <taxon>Diptera</taxon>
        <taxon>Nematocera</taxon>
        <taxon>Culicoidea</taxon>
        <taxon>Culicidae</taxon>
        <taxon>Anophelinae</taxon>
        <taxon>Anopheles</taxon>
    </lineage>
</organism>
<feature type="compositionally biased region" description="Polar residues" evidence="1">
    <location>
        <begin position="75"/>
        <end position="86"/>
    </location>
</feature>
<feature type="region of interest" description="Disordered" evidence="1">
    <location>
        <begin position="26"/>
        <end position="153"/>
    </location>
</feature>
<gene>
    <name evidence="2" type="ORF">ZHAS_00017622</name>
</gene>
<dbReference type="Proteomes" id="UP000030765">
    <property type="component" value="Unassembled WGS sequence"/>
</dbReference>
<feature type="compositionally biased region" description="Pro residues" evidence="1">
    <location>
        <begin position="38"/>
        <end position="50"/>
    </location>
</feature>
<sequence length="191" mass="19978">MFVTAAADCESPDDDPCVDAVRDLAYCPPDNPVAPTEPVAPSPRKPPTGLPPTNRAPKAAPRTSQPPTPKPRSVLPTTTQLDSVQKSCDDDIDSSSSGAHSLDGVSSTDGDGGSSGVGPSFIHRTTSTSNKTMTLGRPTFSHTGGGSSSTPRNTLRLIPVDFSLFNVSTIRKRVVSIRLGLVETYNLGMLC</sequence>
<evidence type="ECO:0000313" key="2">
    <source>
        <dbReference type="EMBL" id="KFB49468.1"/>
    </source>
</evidence>
<dbReference type="STRING" id="74873.A0A084WGX4"/>
<dbReference type="EnsemblMetazoa" id="ASIC017622-RA">
    <property type="protein sequence ID" value="ASIC017622-PA"/>
    <property type="gene ID" value="ASIC017622"/>
</dbReference>
<dbReference type="EMBL" id="ATLV01023767">
    <property type="status" value="NOT_ANNOTATED_CDS"/>
    <property type="molecule type" value="Genomic_DNA"/>
</dbReference>
<feature type="compositionally biased region" description="Polar residues" evidence="1">
    <location>
        <begin position="123"/>
        <end position="133"/>
    </location>
</feature>